<organism evidence="2 3">
    <name type="scientific">Pseudooceanicola nanhaiensis</name>
    <dbReference type="NCBI Taxonomy" id="375761"/>
    <lineage>
        <taxon>Bacteria</taxon>
        <taxon>Pseudomonadati</taxon>
        <taxon>Pseudomonadota</taxon>
        <taxon>Alphaproteobacteria</taxon>
        <taxon>Rhodobacterales</taxon>
        <taxon>Paracoccaceae</taxon>
        <taxon>Pseudooceanicola</taxon>
    </lineage>
</organism>
<evidence type="ECO:0000313" key="2">
    <source>
        <dbReference type="EMBL" id="GGM08557.1"/>
    </source>
</evidence>
<proteinExistence type="predicted"/>
<keyword evidence="2" id="KW-0808">Transferase</keyword>
<dbReference type="PANTHER" id="PTHR48229:SF1">
    <property type="entry name" value="ALPHA METHYLACYL-COA RACEMASE-RELATED"/>
    <property type="match status" value="1"/>
</dbReference>
<dbReference type="Gene3D" id="3.40.50.10540">
    <property type="entry name" value="Crotonobetainyl-coa:carnitine coa-transferase, domain 1"/>
    <property type="match status" value="2"/>
</dbReference>
<dbReference type="SUPFAM" id="SSF89796">
    <property type="entry name" value="CoA-transferase family III (CaiB/BaiF)"/>
    <property type="match status" value="2"/>
</dbReference>
<gene>
    <name evidence="2" type="ORF">GCM10011534_33220</name>
</gene>
<sequence>MTIEAPIAADTLAELAALRHRPSRTPIRIPEMGPAAPTTFRVGDTVAAVLGTIGAVVGDLVQDRGGPAQEVSVDPRHAVAALAMSTLTREKGPDGQWVAPAVPPEREIARSAIRPWPTRDGGHVLPHLSLPNLQARMLDLLGCTLSPEAVAAAVATWEADALEEAIAARRVCGGKVRTEAEWRAHPQGAMLAARPVITIERIGDAPPEPVPGGDRPLSGLKVLDLTRILAGPVAARTLAEHGAEVLMVAAGKTPQVAEFVRDTSHGKRSCFLDLDRAGDAARLHELVRSADVFSQGYRPGTLGARGFAPADLAAARPGIVCLSASCYGHGGPLSDRAGWEQVAQAVTGMCHEQGLPGAPELVPLPACDYLTGYLGALGILIALERRAAEGGSWHVQVSLCRSAMFLQDQGRWPARGTFPAPEVVDEVMVESDGPRGPLRHVGPVLRMERTPPRWETQSPILGQDSAEWKTAP</sequence>
<feature type="region of interest" description="Disordered" evidence="1">
    <location>
        <begin position="449"/>
        <end position="472"/>
    </location>
</feature>
<keyword evidence="3" id="KW-1185">Reference proteome</keyword>
<dbReference type="InterPro" id="IPR044855">
    <property type="entry name" value="CoA-Trfase_III_dom3_sf"/>
</dbReference>
<dbReference type="EMBL" id="BMLF01000002">
    <property type="protein sequence ID" value="GGM08557.1"/>
    <property type="molecule type" value="Genomic_DNA"/>
</dbReference>
<reference evidence="2" key="2">
    <citation type="submission" date="2020-09" db="EMBL/GenBank/DDBJ databases">
        <authorList>
            <person name="Sun Q."/>
            <person name="Zhou Y."/>
        </authorList>
    </citation>
    <scope>NUCLEOTIDE SEQUENCE</scope>
    <source>
        <strain evidence="2">CGMCC 1.6293</strain>
    </source>
</reference>
<dbReference type="Gene3D" id="3.30.1540.10">
    <property type="entry name" value="formyl-coa transferase, domain 3"/>
    <property type="match status" value="1"/>
</dbReference>
<evidence type="ECO:0000256" key="1">
    <source>
        <dbReference type="SAM" id="MobiDB-lite"/>
    </source>
</evidence>
<dbReference type="InterPro" id="IPR023606">
    <property type="entry name" value="CoA-Trfase_III_dom_1_sf"/>
</dbReference>
<dbReference type="GO" id="GO:0016740">
    <property type="term" value="F:transferase activity"/>
    <property type="evidence" value="ECO:0007669"/>
    <property type="project" value="UniProtKB-KW"/>
</dbReference>
<comment type="caution">
    <text evidence="2">The sequence shown here is derived from an EMBL/GenBank/DDBJ whole genome shotgun (WGS) entry which is preliminary data.</text>
</comment>
<dbReference type="RefSeq" id="WP_084178461.1">
    <property type="nucleotide sequence ID" value="NZ_BMLF01000002.1"/>
</dbReference>
<dbReference type="InterPro" id="IPR052985">
    <property type="entry name" value="CoA-trans_III_biosynth/detox"/>
</dbReference>
<reference evidence="2" key="1">
    <citation type="journal article" date="2014" name="Int. J. Syst. Evol. Microbiol.">
        <title>Complete genome sequence of Corynebacterium casei LMG S-19264T (=DSM 44701T), isolated from a smear-ripened cheese.</title>
        <authorList>
            <consortium name="US DOE Joint Genome Institute (JGI-PGF)"/>
            <person name="Walter F."/>
            <person name="Albersmeier A."/>
            <person name="Kalinowski J."/>
            <person name="Ruckert C."/>
        </authorList>
    </citation>
    <scope>NUCLEOTIDE SEQUENCE</scope>
    <source>
        <strain evidence="2">CGMCC 1.6293</strain>
    </source>
</reference>
<name>A0A917WJE8_9RHOB</name>
<accession>A0A917WJE8</accession>
<dbReference type="AlphaFoldDB" id="A0A917WJE8"/>
<dbReference type="InterPro" id="IPR003673">
    <property type="entry name" value="CoA-Trfase_fam_III"/>
</dbReference>
<protein>
    <submittedName>
        <fullName evidence="2">CoA transferase</fullName>
    </submittedName>
</protein>
<dbReference type="PANTHER" id="PTHR48229">
    <property type="entry name" value="CAIB/BAIF FAMILY ENZYME (AFU_ORTHOLOGUE AFUA_1G05360)-RELATED"/>
    <property type="match status" value="1"/>
</dbReference>
<dbReference type="Proteomes" id="UP000649829">
    <property type="component" value="Unassembled WGS sequence"/>
</dbReference>
<dbReference type="Pfam" id="PF02515">
    <property type="entry name" value="CoA_transf_3"/>
    <property type="match status" value="1"/>
</dbReference>
<evidence type="ECO:0000313" key="3">
    <source>
        <dbReference type="Proteomes" id="UP000649829"/>
    </source>
</evidence>